<dbReference type="EC" id="2.3.1.28" evidence="2"/>
<reference evidence="9 10" key="1">
    <citation type="submission" date="2019-09" db="EMBL/GenBank/DDBJ databases">
        <title>Draft genome sequence of various Type strains from the CCUG.</title>
        <authorList>
            <person name="Pineiro-Iglesias B."/>
            <person name="Tunovic T."/>
            <person name="Unosson C."/>
            <person name="Inganas E."/>
            <person name="Ohlen M."/>
            <person name="Cardew S."/>
            <person name="Jensie-Markopoulos S."/>
            <person name="Salva-Serra F."/>
            <person name="Jaen-Luchoro D."/>
            <person name="Karlsson R."/>
            <person name="Svensson-Stadler L."/>
            <person name="Chun J."/>
            <person name="Moore E."/>
        </authorList>
    </citation>
    <scope>NUCLEOTIDE SEQUENCE [LARGE SCALE GENOMIC DNA]</scope>
    <source>
        <strain evidence="9 10">CCUG 56969T</strain>
    </source>
</reference>
<evidence type="ECO:0000256" key="2">
    <source>
        <dbReference type="ARBA" id="ARBA00013235"/>
    </source>
</evidence>
<evidence type="ECO:0000256" key="5">
    <source>
        <dbReference type="ARBA" id="ARBA00022737"/>
    </source>
</evidence>
<gene>
    <name evidence="9" type="ORF">F4W18_08725</name>
</gene>
<keyword evidence="5" id="KW-0677">Repeat</keyword>
<evidence type="ECO:0000256" key="7">
    <source>
        <dbReference type="ARBA" id="ARBA00023315"/>
    </source>
</evidence>
<dbReference type="Pfam" id="PF00132">
    <property type="entry name" value="Hexapep"/>
    <property type="match status" value="1"/>
</dbReference>
<evidence type="ECO:0000256" key="6">
    <source>
        <dbReference type="ARBA" id="ARBA00023251"/>
    </source>
</evidence>
<evidence type="ECO:0000256" key="4">
    <source>
        <dbReference type="ARBA" id="ARBA00022679"/>
    </source>
</evidence>
<dbReference type="SUPFAM" id="SSF51161">
    <property type="entry name" value="Trimeric LpxA-like enzymes"/>
    <property type="match status" value="1"/>
</dbReference>
<keyword evidence="7" id="KW-0012">Acyltransferase</keyword>
<dbReference type="InterPro" id="IPR001451">
    <property type="entry name" value="Hexapep"/>
</dbReference>
<comment type="caution">
    <text evidence="9">The sequence shown here is derived from an EMBL/GenBank/DDBJ whole genome shotgun (WGS) entry which is preliminary data.</text>
</comment>
<dbReference type="CDD" id="cd03349">
    <property type="entry name" value="LbH_XAT"/>
    <property type="match status" value="1"/>
</dbReference>
<dbReference type="EMBL" id="VXJS01000004">
    <property type="protein sequence ID" value="KAA8677631.1"/>
    <property type="molecule type" value="Genomic_DNA"/>
</dbReference>
<evidence type="ECO:0000256" key="8">
    <source>
        <dbReference type="ARBA" id="ARBA00047633"/>
    </source>
</evidence>
<organism evidence="9 10">
    <name type="scientific">Vibrio gigantis</name>
    <dbReference type="NCBI Taxonomy" id="296199"/>
    <lineage>
        <taxon>Bacteria</taxon>
        <taxon>Pseudomonadati</taxon>
        <taxon>Pseudomonadota</taxon>
        <taxon>Gammaproteobacteria</taxon>
        <taxon>Vibrionales</taxon>
        <taxon>Vibrionaceae</taxon>
        <taxon>Vibrio</taxon>
    </lineage>
</organism>
<proteinExistence type="inferred from homology"/>
<dbReference type="Gene3D" id="2.160.10.10">
    <property type="entry name" value="Hexapeptide repeat proteins"/>
    <property type="match status" value="1"/>
</dbReference>
<dbReference type="InterPro" id="IPR018357">
    <property type="entry name" value="Hexapep_transf_CS"/>
</dbReference>
<evidence type="ECO:0000313" key="9">
    <source>
        <dbReference type="EMBL" id="KAA8677631.1"/>
    </source>
</evidence>
<keyword evidence="10" id="KW-1185">Reference proteome</keyword>
<dbReference type="GO" id="GO:0008811">
    <property type="term" value="F:chloramphenicol O-acetyltransferase activity"/>
    <property type="evidence" value="ECO:0007669"/>
    <property type="project" value="UniProtKB-EC"/>
</dbReference>
<keyword evidence="4 9" id="KW-0808">Transferase</keyword>
<dbReference type="Proteomes" id="UP000322521">
    <property type="component" value="Unassembled WGS sequence"/>
</dbReference>
<dbReference type="InterPro" id="IPR050179">
    <property type="entry name" value="Trans_hexapeptide_repeat"/>
</dbReference>
<dbReference type="AlphaFoldDB" id="A0A5M9NZU1"/>
<name>A0A5M9NZU1_9VIBR</name>
<dbReference type="PROSITE" id="PS00101">
    <property type="entry name" value="HEXAPEP_TRANSFERASES"/>
    <property type="match status" value="1"/>
</dbReference>
<accession>A0A5M9NZU1</accession>
<evidence type="ECO:0000256" key="1">
    <source>
        <dbReference type="ARBA" id="ARBA00007274"/>
    </source>
</evidence>
<dbReference type="PANTHER" id="PTHR43300:SF12">
    <property type="entry name" value="CHLORAMPHENICOL ACETYLTRANSFERASE"/>
    <property type="match status" value="1"/>
</dbReference>
<evidence type="ECO:0000313" key="10">
    <source>
        <dbReference type="Proteomes" id="UP000322521"/>
    </source>
</evidence>
<dbReference type="PANTHER" id="PTHR43300">
    <property type="entry name" value="ACETYLTRANSFERASE"/>
    <property type="match status" value="1"/>
</dbReference>
<dbReference type="RefSeq" id="WP_086712715.1">
    <property type="nucleotide sequence ID" value="NZ_AP025493.1"/>
</dbReference>
<dbReference type="OrthoDB" id="9815592at2"/>
<evidence type="ECO:0000256" key="3">
    <source>
        <dbReference type="ARBA" id="ARBA00020291"/>
    </source>
</evidence>
<comment type="catalytic activity">
    <reaction evidence="8">
        <text>chloramphenicol + acetyl-CoA = chloramphenicol 3-acetate + CoA</text>
        <dbReference type="Rhea" id="RHEA:18421"/>
        <dbReference type="ChEBI" id="CHEBI:16730"/>
        <dbReference type="ChEBI" id="CHEBI:17698"/>
        <dbReference type="ChEBI" id="CHEBI:57287"/>
        <dbReference type="ChEBI" id="CHEBI:57288"/>
        <dbReference type="EC" id="2.3.1.28"/>
    </reaction>
</comment>
<keyword evidence="6" id="KW-0046">Antibiotic resistance</keyword>
<sequence length="215" mass="24652">MQNKHWSKFELLHEVVTNPNIHIKGQHSYYSDCWDNGFERSVVRYLHGDEISRQWEPRWEIDELYIGDYVCIGAEVVILMGGNHTHRVDWFSLYPFMDVIDDAYIGKGDTHIKDGVWLGMRAMIMPGVTIGEGAVVAANSVVTKDVEPYSIVGGSPAKLVKHRFDKSVIEELISMKIYDWPPEKFESMRQHLCDSDLTVLKNAMAEYDAQKSLNT</sequence>
<dbReference type="InterPro" id="IPR011004">
    <property type="entry name" value="Trimer_LpxA-like_sf"/>
</dbReference>
<comment type="similarity">
    <text evidence="1">Belongs to the transferase hexapeptide repeat family.</text>
</comment>
<protein>
    <recommendedName>
        <fullName evidence="3">Chloramphenicol acetyltransferase</fullName>
        <ecNumber evidence="2">2.3.1.28</ecNumber>
    </recommendedName>
</protein>
<dbReference type="GO" id="GO:0046677">
    <property type="term" value="P:response to antibiotic"/>
    <property type="evidence" value="ECO:0007669"/>
    <property type="project" value="UniProtKB-KW"/>
</dbReference>